<dbReference type="PANTHER" id="PTHR11510">
    <property type="entry name" value="MYO-INOSITOL-1 PHOSPHATE SYNTHASE"/>
    <property type="match status" value="1"/>
</dbReference>
<name>A0A844ZHB8_9SPHN</name>
<evidence type="ECO:0000313" key="3">
    <source>
        <dbReference type="EMBL" id="MXO86536.1"/>
    </source>
</evidence>
<keyword evidence="4" id="KW-1185">Reference proteome</keyword>
<dbReference type="GO" id="GO:0006021">
    <property type="term" value="P:inositol biosynthetic process"/>
    <property type="evidence" value="ECO:0007669"/>
    <property type="project" value="InterPro"/>
</dbReference>
<proteinExistence type="inferred from homology"/>
<dbReference type="InterPro" id="IPR036291">
    <property type="entry name" value="NAD(P)-bd_dom_sf"/>
</dbReference>
<dbReference type="InterPro" id="IPR002587">
    <property type="entry name" value="Myo-inos-1-P_Synthase"/>
</dbReference>
<protein>
    <submittedName>
        <fullName evidence="3">Inositol-3-phosphate synthase</fullName>
    </submittedName>
</protein>
<dbReference type="SUPFAM" id="SSF51735">
    <property type="entry name" value="NAD(P)-binding Rossmann-fold domains"/>
    <property type="match status" value="1"/>
</dbReference>
<dbReference type="GO" id="GO:0004512">
    <property type="term" value="F:inositol-3-phosphate synthase activity"/>
    <property type="evidence" value="ECO:0007669"/>
    <property type="project" value="InterPro"/>
</dbReference>
<dbReference type="EMBL" id="WTYW01000003">
    <property type="protein sequence ID" value="MXO86536.1"/>
    <property type="molecule type" value="Genomic_DNA"/>
</dbReference>
<dbReference type="RefSeq" id="WP_160683677.1">
    <property type="nucleotide sequence ID" value="NZ_WTYW01000003.1"/>
</dbReference>
<evidence type="ECO:0000313" key="4">
    <source>
        <dbReference type="Proteomes" id="UP000433104"/>
    </source>
</evidence>
<evidence type="ECO:0000256" key="1">
    <source>
        <dbReference type="ARBA" id="ARBA00010813"/>
    </source>
</evidence>
<dbReference type="PIRSF" id="PIRSF015578">
    <property type="entry name" value="Myoinos-ppht_syn"/>
    <property type="match status" value="1"/>
</dbReference>
<dbReference type="Proteomes" id="UP000433104">
    <property type="component" value="Unassembled WGS sequence"/>
</dbReference>
<comment type="caution">
    <text evidence="3">The sequence shown here is derived from an EMBL/GenBank/DDBJ whole genome shotgun (WGS) entry which is preliminary data.</text>
</comment>
<dbReference type="Gene3D" id="3.40.50.720">
    <property type="entry name" value="NAD(P)-binding Rossmann-like Domain"/>
    <property type="match status" value="1"/>
</dbReference>
<comment type="similarity">
    <text evidence="1">Belongs to the myo-inositol 1-phosphate synthase family.</text>
</comment>
<dbReference type="AlphaFoldDB" id="A0A844ZHB8"/>
<dbReference type="SUPFAM" id="SSF55347">
    <property type="entry name" value="Glyceraldehyde-3-phosphate dehydrogenase-like, C-terminal domain"/>
    <property type="match status" value="1"/>
</dbReference>
<dbReference type="Pfam" id="PF07994">
    <property type="entry name" value="NAD_binding_5"/>
    <property type="match status" value="1"/>
</dbReference>
<reference evidence="3 4" key="1">
    <citation type="submission" date="2019-12" db="EMBL/GenBank/DDBJ databases">
        <title>Genomic-based taxomic classification of the family Erythrobacteraceae.</title>
        <authorList>
            <person name="Xu L."/>
        </authorList>
    </citation>
    <scope>NUCLEOTIDE SEQUENCE [LARGE SCALE GENOMIC DNA]</scope>
    <source>
        <strain evidence="3 4">MCCC 1A09962</strain>
    </source>
</reference>
<dbReference type="InterPro" id="IPR013021">
    <property type="entry name" value="Myo-inos-1-P_Synthase_GAPDH"/>
</dbReference>
<dbReference type="Pfam" id="PF01658">
    <property type="entry name" value="Inos-1-P_synth"/>
    <property type="match status" value="1"/>
</dbReference>
<accession>A0A844ZHB8</accession>
<gene>
    <name evidence="3" type="ORF">GRI38_10925</name>
</gene>
<organism evidence="3 4">
    <name type="scientific">Parapontixanthobacter aurantiacus</name>
    <dbReference type="NCBI Taxonomy" id="1463599"/>
    <lineage>
        <taxon>Bacteria</taxon>
        <taxon>Pseudomonadati</taxon>
        <taxon>Pseudomonadota</taxon>
        <taxon>Alphaproteobacteria</taxon>
        <taxon>Sphingomonadales</taxon>
        <taxon>Erythrobacteraceae</taxon>
        <taxon>Parapontixanthobacter</taxon>
    </lineage>
</organism>
<evidence type="ECO:0000259" key="2">
    <source>
        <dbReference type="Pfam" id="PF01658"/>
    </source>
</evidence>
<dbReference type="OrthoDB" id="729130at2"/>
<dbReference type="Gene3D" id="3.30.360.10">
    <property type="entry name" value="Dihydrodipicolinate Reductase, domain 2"/>
    <property type="match status" value="1"/>
</dbReference>
<sequence>MAERLGVAVIGVGGAVSTTAIAGIEMIKAGSNDLSGLPLADRDISGMASYRDIEFGGWDLSDDDLGTCATRHGVIGEKELSNGASALKDMKPWPAVGSTAHCANIDGSNKMANGHRAAIGQIQDDLEQFREERNLDRVVVLNLASTERTPSADAECMKDRGSFEKGLDGDDPEISPAMLYAYAAIDADTPYGNFTPSVAADVAPLAEFAAERGVPIAGKDGKTGQTFMKTVIAPALRDRSLHVDGWFSTNILGNSDGLALDDPQSLQSKLGTKGSVLDQILGYKVENHIIMIHYYPPRGDDKEAWDNVDLTGFMGQKMQLKLNFLCKDSILAAPLAIEIARCLDLAAKRGDGGVREELGLFFKLPQTSNGTMPIHGFAEQQAQLDRWLEETVPS</sequence>
<feature type="domain" description="Myo-inositol-1-phosphate synthase GAPDH-like" evidence="2">
    <location>
        <begin position="224"/>
        <end position="329"/>
    </location>
</feature>
<dbReference type="GO" id="GO:0008654">
    <property type="term" value="P:phospholipid biosynthetic process"/>
    <property type="evidence" value="ECO:0007669"/>
    <property type="project" value="InterPro"/>
</dbReference>